<gene>
    <name evidence="1" type="ORF">CDV31_017382</name>
</gene>
<dbReference type="Proteomes" id="UP000288429">
    <property type="component" value="Unassembled WGS sequence"/>
</dbReference>
<comment type="caution">
    <text evidence="1">The sequence shown here is derived from an EMBL/GenBank/DDBJ whole genome shotgun (WGS) entry which is preliminary data.</text>
</comment>
<proteinExistence type="predicted"/>
<protein>
    <submittedName>
        <fullName evidence="1">Uncharacterized protein</fullName>
    </submittedName>
</protein>
<accession>A0A428RFM8</accession>
<organism evidence="1 2">
    <name type="scientific">Fusarium ambrosium</name>
    <dbReference type="NCBI Taxonomy" id="131363"/>
    <lineage>
        <taxon>Eukaryota</taxon>
        <taxon>Fungi</taxon>
        <taxon>Dikarya</taxon>
        <taxon>Ascomycota</taxon>
        <taxon>Pezizomycotina</taxon>
        <taxon>Sordariomycetes</taxon>
        <taxon>Hypocreomycetidae</taxon>
        <taxon>Hypocreales</taxon>
        <taxon>Nectriaceae</taxon>
        <taxon>Fusarium</taxon>
        <taxon>Fusarium solani species complex</taxon>
    </lineage>
</organism>
<evidence type="ECO:0000313" key="1">
    <source>
        <dbReference type="EMBL" id="RSL76320.1"/>
    </source>
</evidence>
<dbReference type="AlphaFoldDB" id="A0A428RFM8"/>
<dbReference type="EMBL" id="NIZV01001237">
    <property type="protein sequence ID" value="RSL76320.1"/>
    <property type="molecule type" value="Genomic_DNA"/>
</dbReference>
<evidence type="ECO:0000313" key="2">
    <source>
        <dbReference type="Proteomes" id="UP000288429"/>
    </source>
</evidence>
<name>A0A428RFM8_9HYPO</name>
<sequence>MNDHGESHNRDGQTSEAKIRFKYVIISSRSPTLVGRSWNPEQHFTDTPLTKFMHATQLSHVGASGLLLRLHAPGLSMEETAFDNEDFAEVKMAFNRAIGELKKRLAPNKVARVMMQMEPLYLTPQQKPLWIFEMYQTCEAPRMNTQARRRNTVWAVQPSP</sequence>
<reference evidence="1 2" key="1">
    <citation type="submission" date="2017-06" db="EMBL/GenBank/DDBJ databases">
        <title>Cmopartive genomic analysis of Ambrosia Fusariam Clade fungi.</title>
        <authorList>
            <person name="Stajich J.E."/>
            <person name="Carrillo J."/>
            <person name="Kijimoto T."/>
            <person name="Eskalen A."/>
            <person name="O'Donnell K."/>
            <person name="Kasson M."/>
        </authorList>
    </citation>
    <scope>NUCLEOTIDE SEQUENCE [LARGE SCALE GENOMIC DNA]</scope>
    <source>
        <strain evidence="1 2">NRRL 20438</strain>
    </source>
</reference>
<keyword evidence="2" id="KW-1185">Reference proteome</keyword>